<proteinExistence type="predicted"/>
<dbReference type="AlphaFoldDB" id="A0A1I7RV06"/>
<organism evidence="1 2">
    <name type="scientific">Bursaphelenchus xylophilus</name>
    <name type="common">Pinewood nematode worm</name>
    <name type="synonym">Aphelenchoides xylophilus</name>
    <dbReference type="NCBI Taxonomy" id="6326"/>
    <lineage>
        <taxon>Eukaryota</taxon>
        <taxon>Metazoa</taxon>
        <taxon>Ecdysozoa</taxon>
        <taxon>Nematoda</taxon>
        <taxon>Chromadorea</taxon>
        <taxon>Rhabditida</taxon>
        <taxon>Tylenchina</taxon>
        <taxon>Tylenchomorpha</taxon>
        <taxon>Aphelenchoidea</taxon>
        <taxon>Aphelenchoididae</taxon>
        <taxon>Bursaphelenchus</taxon>
    </lineage>
</organism>
<sequence>MHIGSRTVRFGTWNETLIVWWKYSKEEKKANYAKHALREKNLHISQPHTRIVQLFDVFQWMVALSALSLRFVEHHYAELSDLVPEMKDQSYAVNIPRKEWREKNLHISHPHARIAQLFDVFQWMVALSARSLSFVEHHYAGRQCSKIP</sequence>
<dbReference type="WBParaSite" id="BXY_0456700.1">
    <property type="protein sequence ID" value="BXY_0456700.1"/>
    <property type="gene ID" value="BXY_0456700"/>
</dbReference>
<dbReference type="Proteomes" id="UP000095284">
    <property type="component" value="Unplaced"/>
</dbReference>
<evidence type="ECO:0000313" key="2">
    <source>
        <dbReference type="WBParaSite" id="BXY_0456700.1"/>
    </source>
</evidence>
<reference evidence="2" key="1">
    <citation type="submission" date="2016-11" db="UniProtKB">
        <authorList>
            <consortium name="WormBaseParasite"/>
        </authorList>
    </citation>
    <scope>IDENTIFICATION</scope>
</reference>
<evidence type="ECO:0000313" key="1">
    <source>
        <dbReference type="Proteomes" id="UP000095284"/>
    </source>
</evidence>
<accession>A0A1I7RV06</accession>
<protein>
    <submittedName>
        <fullName evidence="2">Transposase</fullName>
    </submittedName>
</protein>
<name>A0A1I7RV06_BURXY</name>